<reference evidence="2 3" key="1">
    <citation type="journal article" date="2019" name="Int. J. Syst. Evol. Microbiol.">
        <title>The Global Catalogue of Microorganisms (GCM) 10K type strain sequencing project: providing services to taxonomists for standard genome sequencing and annotation.</title>
        <authorList>
            <consortium name="The Broad Institute Genomics Platform"/>
            <consortium name="The Broad Institute Genome Sequencing Center for Infectious Disease"/>
            <person name="Wu L."/>
            <person name="Ma J."/>
        </authorList>
    </citation>
    <scope>NUCLEOTIDE SEQUENCE [LARGE SCALE GENOMIC DNA]</scope>
    <source>
        <strain evidence="2 3">JCM 10696</strain>
    </source>
</reference>
<evidence type="ECO:0000313" key="2">
    <source>
        <dbReference type="EMBL" id="GAA0936139.1"/>
    </source>
</evidence>
<dbReference type="RefSeq" id="WP_344235565.1">
    <property type="nucleotide sequence ID" value="NZ_BAAAHH010000001.1"/>
</dbReference>
<gene>
    <name evidence="2" type="ORF">GCM10009550_01690</name>
</gene>
<dbReference type="EMBL" id="BAAAHH010000001">
    <property type="protein sequence ID" value="GAA0936139.1"/>
    <property type="molecule type" value="Genomic_DNA"/>
</dbReference>
<protein>
    <submittedName>
        <fullName evidence="2">Uncharacterized protein</fullName>
    </submittedName>
</protein>
<accession>A0ABN1Q1P0</accession>
<feature type="compositionally biased region" description="Low complexity" evidence="1">
    <location>
        <begin position="58"/>
        <end position="74"/>
    </location>
</feature>
<comment type="caution">
    <text evidence="2">The sequence shown here is derived from an EMBL/GenBank/DDBJ whole genome shotgun (WGS) entry which is preliminary data.</text>
</comment>
<dbReference type="Proteomes" id="UP001500665">
    <property type="component" value="Unassembled WGS sequence"/>
</dbReference>
<evidence type="ECO:0000256" key="1">
    <source>
        <dbReference type="SAM" id="MobiDB-lite"/>
    </source>
</evidence>
<keyword evidence="3" id="KW-1185">Reference proteome</keyword>
<feature type="region of interest" description="Disordered" evidence="1">
    <location>
        <begin position="1"/>
        <end position="114"/>
    </location>
</feature>
<organism evidence="2 3">
    <name type="scientific">Actinocorallia libanotica</name>
    <dbReference type="NCBI Taxonomy" id="46162"/>
    <lineage>
        <taxon>Bacteria</taxon>
        <taxon>Bacillati</taxon>
        <taxon>Actinomycetota</taxon>
        <taxon>Actinomycetes</taxon>
        <taxon>Streptosporangiales</taxon>
        <taxon>Thermomonosporaceae</taxon>
        <taxon>Actinocorallia</taxon>
    </lineage>
</organism>
<feature type="compositionally biased region" description="Basic residues" evidence="1">
    <location>
        <begin position="1"/>
        <end position="12"/>
    </location>
</feature>
<evidence type="ECO:0000313" key="3">
    <source>
        <dbReference type="Proteomes" id="UP001500665"/>
    </source>
</evidence>
<name>A0ABN1Q1P0_9ACTN</name>
<sequence>MANGHGGKRTPRKPAPVSGPGALSKRTDGGPQARRQLPDAQYGEQAAFQDAQASAPMAGDSQAGPGAPAQGRPPVEVVPFGAPSMRPDEPVTAGVDIGAGPGSTSLGFPDPNERVNQQDMEQMRVMLPYLEWMSSLPNASPSTRAIVRRIKGML</sequence>
<proteinExistence type="predicted"/>